<reference evidence="2" key="1">
    <citation type="journal article" date="2019" name="Database">
        <title>The radish genome database (RadishGD): an integrated information resource for radish genomics.</title>
        <authorList>
            <person name="Yu H.J."/>
            <person name="Baek S."/>
            <person name="Lee Y.J."/>
            <person name="Cho A."/>
            <person name="Mun J.H."/>
        </authorList>
    </citation>
    <scope>NUCLEOTIDE SEQUENCE [LARGE SCALE GENOMIC DNA]</scope>
    <source>
        <strain evidence="2">cv. WK10039</strain>
    </source>
</reference>
<dbReference type="InterPro" id="IPR002156">
    <property type="entry name" value="RNaseH_domain"/>
</dbReference>
<dbReference type="AlphaFoldDB" id="A0A6J0K6A1"/>
<dbReference type="KEGG" id="rsz:108815353"/>
<proteinExistence type="predicted"/>
<dbReference type="PANTHER" id="PTHR34146:SF3">
    <property type="entry name" value="POLYNUCLEOTIDYL TRANSFERASE, RIBONUCLEASE H-LIKE SUPERFAMILY PROTEIN"/>
    <property type="match status" value="1"/>
</dbReference>
<dbReference type="GeneID" id="108815353"/>
<protein>
    <submittedName>
        <fullName evidence="3">Uncharacterized protein LOC108815353</fullName>
    </submittedName>
</protein>
<dbReference type="Proteomes" id="UP000504610">
    <property type="component" value="Chromosome 7"/>
</dbReference>
<keyword evidence="2" id="KW-1185">Reference proteome</keyword>
<dbReference type="OrthoDB" id="1113854at2759"/>
<gene>
    <name evidence="3" type="primary">LOC108815353</name>
</gene>
<feature type="region of interest" description="Disordered" evidence="1">
    <location>
        <begin position="41"/>
        <end position="64"/>
    </location>
</feature>
<name>A0A6J0K6A1_RAPSA</name>
<feature type="compositionally biased region" description="Basic and acidic residues" evidence="1">
    <location>
        <begin position="49"/>
        <end position="60"/>
    </location>
</feature>
<dbReference type="GO" id="GO:0003676">
    <property type="term" value="F:nucleic acid binding"/>
    <property type="evidence" value="ECO:0007669"/>
    <property type="project" value="InterPro"/>
</dbReference>
<dbReference type="PANTHER" id="PTHR34146">
    <property type="entry name" value="POLYNUCLEOTIDYL TRANSFERASE, RIBONUCLEASE H-LIKE SUPERFAMILY PROTEIN-RELATED"/>
    <property type="match status" value="1"/>
</dbReference>
<dbReference type="Pfam" id="PF13456">
    <property type="entry name" value="RVT_3"/>
    <property type="match status" value="1"/>
</dbReference>
<organism evidence="2 3">
    <name type="scientific">Raphanus sativus</name>
    <name type="common">Radish</name>
    <name type="synonym">Raphanus raphanistrum var. sativus</name>
    <dbReference type="NCBI Taxonomy" id="3726"/>
    <lineage>
        <taxon>Eukaryota</taxon>
        <taxon>Viridiplantae</taxon>
        <taxon>Streptophyta</taxon>
        <taxon>Embryophyta</taxon>
        <taxon>Tracheophyta</taxon>
        <taxon>Spermatophyta</taxon>
        <taxon>Magnoliopsida</taxon>
        <taxon>eudicotyledons</taxon>
        <taxon>Gunneridae</taxon>
        <taxon>Pentapetalae</taxon>
        <taxon>rosids</taxon>
        <taxon>malvids</taxon>
        <taxon>Brassicales</taxon>
        <taxon>Brassicaceae</taxon>
        <taxon>Brassiceae</taxon>
        <taxon>Raphanus</taxon>
    </lineage>
</organism>
<evidence type="ECO:0000256" key="1">
    <source>
        <dbReference type="SAM" id="MobiDB-lite"/>
    </source>
</evidence>
<evidence type="ECO:0000313" key="2">
    <source>
        <dbReference type="Proteomes" id="UP000504610"/>
    </source>
</evidence>
<evidence type="ECO:0000313" key="3">
    <source>
        <dbReference type="RefSeq" id="XP_018443486.1"/>
    </source>
</evidence>
<sequence length="153" mass="17950">MWYIWKARNNKLFNGVEVSSMETFQKATQEGDEWLVAQEVTSAAKKRERPQSRDQEETRSVHRPKCQVDASWAHNQSFFGGGFIMEMNDERIFSGSLGRRQVHSPLHAEFNKLMWAMSYSLRSGYINMTFESDFLQMVKLIEEKEVWPFLASE</sequence>
<dbReference type="GO" id="GO:0004523">
    <property type="term" value="F:RNA-DNA hybrid ribonuclease activity"/>
    <property type="evidence" value="ECO:0007669"/>
    <property type="project" value="InterPro"/>
</dbReference>
<accession>A0A6J0K6A1</accession>
<dbReference type="RefSeq" id="XP_018443486.1">
    <property type="nucleotide sequence ID" value="XM_018587984.1"/>
</dbReference>
<reference evidence="3" key="2">
    <citation type="submission" date="2025-08" db="UniProtKB">
        <authorList>
            <consortium name="RefSeq"/>
        </authorList>
    </citation>
    <scope>IDENTIFICATION</scope>
    <source>
        <tissue evidence="3">Leaf</tissue>
    </source>
</reference>